<organism evidence="3 4">
    <name type="scientific">Pseudacidovorax intermedius</name>
    <dbReference type="NCBI Taxonomy" id="433924"/>
    <lineage>
        <taxon>Bacteria</taxon>
        <taxon>Pseudomonadati</taxon>
        <taxon>Pseudomonadota</taxon>
        <taxon>Betaproteobacteria</taxon>
        <taxon>Burkholderiales</taxon>
        <taxon>Comamonadaceae</taxon>
        <taxon>Pseudacidovorax</taxon>
    </lineage>
</organism>
<gene>
    <name evidence="3" type="ORF">NS331_15535</name>
</gene>
<dbReference type="EMBL" id="LDSL01000098">
    <property type="protein sequence ID" value="KTT18761.1"/>
    <property type="molecule type" value="Genomic_DNA"/>
</dbReference>
<dbReference type="GO" id="GO:0016020">
    <property type="term" value="C:membrane"/>
    <property type="evidence" value="ECO:0007669"/>
    <property type="project" value="GOC"/>
</dbReference>
<dbReference type="GO" id="GO:0006506">
    <property type="term" value="P:GPI anchor biosynthetic process"/>
    <property type="evidence" value="ECO:0007669"/>
    <property type="project" value="TreeGrafter"/>
</dbReference>
<sequence length="270" mass="30152">MSSLPHIPTDPTPPQPATAAAGSRRLKVMTVNTHKGFTALNRRFILPELREAVRTVGADVVFLQEVLGTHERHARRVDNWPEAPHYEFLADTMWPQFAYGRNAVYPRGHHGNALLCKFPIVHHRNHDVSVAGPEKRGLLHCVIRPPGLAFDIHAICAHLGLAESHRQQQLELLCHIVRDEVPADAPLIVAGDFNDWRSRADRVLEDGAGLKEVFRTATGKPARTFPARFPLLPLDRIYVRNASVSSPVVLPRTPWSHLSDHAPLVAEIHL</sequence>
<dbReference type="PANTHER" id="PTHR14859:SF1">
    <property type="entry name" value="PGAP2-INTERACTING PROTEIN"/>
    <property type="match status" value="1"/>
</dbReference>
<dbReference type="Gene3D" id="3.60.10.10">
    <property type="entry name" value="Endonuclease/exonuclease/phosphatase"/>
    <property type="match status" value="1"/>
</dbReference>
<dbReference type="RefSeq" id="WP_058642874.1">
    <property type="nucleotide sequence ID" value="NZ_LDSL01000098.1"/>
</dbReference>
<evidence type="ECO:0000313" key="4">
    <source>
        <dbReference type="Proteomes" id="UP000072741"/>
    </source>
</evidence>
<reference evidence="3 4" key="1">
    <citation type="journal article" date="2016" name="Front. Microbiol.">
        <title>Genomic Resource of Rice Seed Associated Bacteria.</title>
        <authorList>
            <person name="Midha S."/>
            <person name="Bansal K."/>
            <person name="Sharma S."/>
            <person name="Kumar N."/>
            <person name="Patil P.P."/>
            <person name="Chaudhry V."/>
            <person name="Patil P.B."/>
        </authorList>
    </citation>
    <scope>NUCLEOTIDE SEQUENCE [LARGE SCALE GENOMIC DNA]</scope>
    <source>
        <strain evidence="3 4">NS331</strain>
    </source>
</reference>
<dbReference type="InterPro" id="IPR051916">
    <property type="entry name" value="GPI-anchor_lipid_remodeler"/>
</dbReference>
<dbReference type="InterPro" id="IPR036691">
    <property type="entry name" value="Endo/exonu/phosph_ase_sf"/>
</dbReference>
<feature type="domain" description="Endonuclease/exonuclease/phosphatase" evidence="2">
    <location>
        <begin position="49"/>
        <end position="261"/>
    </location>
</feature>
<dbReference type="InterPro" id="IPR005135">
    <property type="entry name" value="Endo/exonuclease/phosphatase"/>
</dbReference>
<accession>A0A147GRH8</accession>
<evidence type="ECO:0000313" key="3">
    <source>
        <dbReference type="EMBL" id="KTT18761.1"/>
    </source>
</evidence>
<dbReference type="GO" id="GO:0003824">
    <property type="term" value="F:catalytic activity"/>
    <property type="evidence" value="ECO:0007669"/>
    <property type="project" value="InterPro"/>
</dbReference>
<proteinExistence type="predicted"/>
<comment type="caution">
    <text evidence="3">The sequence shown here is derived from an EMBL/GenBank/DDBJ whole genome shotgun (WGS) entry which is preliminary data.</text>
</comment>
<dbReference type="Proteomes" id="UP000072741">
    <property type="component" value="Unassembled WGS sequence"/>
</dbReference>
<dbReference type="PATRIC" id="fig|433924.3.peg.5285"/>
<dbReference type="AlphaFoldDB" id="A0A147GRH8"/>
<evidence type="ECO:0000256" key="1">
    <source>
        <dbReference type="SAM" id="MobiDB-lite"/>
    </source>
</evidence>
<dbReference type="Pfam" id="PF03372">
    <property type="entry name" value="Exo_endo_phos"/>
    <property type="match status" value="1"/>
</dbReference>
<feature type="region of interest" description="Disordered" evidence="1">
    <location>
        <begin position="1"/>
        <end position="22"/>
    </location>
</feature>
<dbReference type="SUPFAM" id="SSF56219">
    <property type="entry name" value="DNase I-like"/>
    <property type="match status" value="1"/>
</dbReference>
<evidence type="ECO:0000259" key="2">
    <source>
        <dbReference type="Pfam" id="PF03372"/>
    </source>
</evidence>
<name>A0A147GRH8_9BURK</name>
<protein>
    <recommendedName>
        <fullName evidence="2">Endonuclease/exonuclease/phosphatase domain-containing protein</fullName>
    </recommendedName>
</protein>
<keyword evidence="4" id="KW-1185">Reference proteome</keyword>
<dbReference type="PANTHER" id="PTHR14859">
    <property type="entry name" value="CALCOFLUOR WHITE HYPERSENSITIVE PROTEIN PRECURSOR"/>
    <property type="match status" value="1"/>
</dbReference>